<dbReference type="WBParaSite" id="SVE_2001600.1">
    <property type="protein sequence ID" value="SVE_2001600.1"/>
    <property type="gene ID" value="SVE_2001600"/>
</dbReference>
<dbReference type="PANTHER" id="PTHR23274">
    <property type="entry name" value="DNA HELICASE-RELATED"/>
    <property type="match status" value="1"/>
</dbReference>
<proteinExistence type="predicted"/>
<organism evidence="1 2">
    <name type="scientific">Strongyloides venezuelensis</name>
    <name type="common">Threadworm</name>
    <dbReference type="NCBI Taxonomy" id="75913"/>
    <lineage>
        <taxon>Eukaryota</taxon>
        <taxon>Metazoa</taxon>
        <taxon>Ecdysozoa</taxon>
        <taxon>Nematoda</taxon>
        <taxon>Chromadorea</taxon>
        <taxon>Rhabditida</taxon>
        <taxon>Tylenchina</taxon>
        <taxon>Panagrolaimomorpha</taxon>
        <taxon>Strongyloidoidea</taxon>
        <taxon>Strongyloididae</taxon>
        <taxon>Strongyloides</taxon>
    </lineage>
</organism>
<reference evidence="1" key="1">
    <citation type="submission" date="2014-07" db="EMBL/GenBank/DDBJ databases">
        <authorList>
            <person name="Martin A.A"/>
            <person name="De Silva N."/>
        </authorList>
    </citation>
    <scope>NUCLEOTIDE SEQUENCE</scope>
</reference>
<dbReference type="Proteomes" id="UP000035680">
    <property type="component" value="Unassembled WGS sequence"/>
</dbReference>
<sequence length="202" mass="23029">MRVKENEIDFAKWVLDISDDAILAPTNVIVESINNKVLNTLPGDVEKIFSADSIRKDSDTNENYYNMPIKNLNQLIPNDLPPHVLNLKLMLLLLFFISKKILTCIHLSGLNKDKTVLIPKIILYNSEGEYFFTLTKKQFSVRLAFAMTVNKSQRQTLNLAAPVFSHGQLYVSFSRVKSPDCLFVKTESDKAKNIVYLEIFNA</sequence>
<accession>A0A0K0G5J9</accession>
<dbReference type="InterPro" id="IPR027417">
    <property type="entry name" value="P-loop_NTPase"/>
</dbReference>
<dbReference type="AlphaFoldDB" id="A0A0K0G5J9"/>
<dbReference type="STRING" id="75913.A0A0K0G5J9"/>
<dbReference type="GO" id="GO:0005657">
    <property type="term" value="C:replication fork"/>
    <property type="evidence" value="ECO:0007669"/>
    <property type="project" value="TreeGrafter"/>
</dbReference>
<dbReference type="GO" id="GO:0006260">
    <property type="term" value="P:DNA replication"/>
    <property type="evidence" value="ECO:0007669"/>
    <property type="project" value="TreeGrafter"/>
</dbReference>
<evidence type="ECO:0000313" key="2">
    <source>
        <dbReference type="WBParaSite" id="SVE_2001600.1"/>
    </source>
</evidence>
<keyword evidence="1" id="KW-1185">Reference proteome</keyword>
<dbReference type="PANTHER" id="PTHR23274:SF51">
    <property type="entry name" value="OS03G0423850 PROTEIN"/>
    <property type="match status" value="1"/>
</dbReference>
<evidence type="ECO:0000313" key="1">
    <source>
        <dbReference type="Proteomes" id="UP000035680"/>
    </source>
</evidence>
<reference evidence="2" key="2">
    <citation type="submission" date="2015-08" db="UniProtKB">
        <authorList>
            <consortium name="WormBaseParasite"/>
        </authorList>
    </citation>
    <scope>IDENTIFICATION</scope>
</reference>
<dbReference type="SUPFAM" id="SSF52540">
    <property type="entry name" value="P-loop containing nucleoside triphosphate hydrolases"/>
    <property type="match status" value="1"/>
</dbReference>
<protein>
    <submittedName>
        <fullName evidence="2">ATP-dependent DNA helicase</fullName>
    </submittedName>
</protein>
<name>A0A0K0G5J9_STRVS</name>